<evidence type="ECO:0000256" key="1">
    <source>
        <dbReference type="SAM" id="MobiDB-lite"/>
    </source>
</evidence>
<dbReference type="STRING" id="1382522.W6MSE7"/>
<dbReference type="AlphaFoldDB" id="W6MSE7"/>
<protein>
    <recommendedName>
        <fullName evidence="2">Spt20-like SEP domain-containing protein</fullName>
    </recommendedName>
</protein>
<dbReference type="PANTHER" id="PTHR13526">
    <property type="entry name" value="TRANSCRIPTION FACTOR SPT20 HOMOLOG"/>
    <property type="match status" value="1"/>
</dbReference>
<sequence>MSTQSKRLNDPTVGSSVAQSTNGEAREAQILQQTQMQMKALAQAKKEEFAKLTPQQQQMLQQQLRQQHLRNAMAQSGITAQVAKQAQMQNLSPQQQRALVQQALREKVRNHRFAETSEEILKKYDKFPASLEFHIHENHYRFGNQDTVIPKSSSMIKHFLQYVAREEIPHSLVEVIKDGSIQLYEGNVILKVYDHRNLVEEKVEVPVKPDQTEAKADETKDKDSQSESNPSANGTELKKEGSTPAATVVQVKKIPKTYKTVLRLTQLSLYADLLYQTDSLQLRFTDNLSLNLESEIVSITNRNVNLHVPLNPYHCDEMLRTESKYPYYDEEADSLVHNYREDSRGEDLSIDAYKYKSLHEDLPHHNSKYEQIMLILKDRFNHNSQSQDAQNDEAGQFLRLRFVESWRRRRELMKQQAVDLSIQHRNMQQAAAANGGVMPQSGVNGMFGDMTMQERVLLNNERMLERHQKEQMAAAVALPRNINNGNSSPALNSPSADGMASSTGSPASSSPANLKKVTPKRQRKVSVKKNVAGKTVPGQYAGKSTPGSPSGPPEKKKKTAYKKKKDSES</sequence>
<dbReference type="PANTHER" id="PTHR13526:SF8">
    <property type="entry name" value="TRANSCRIPTION FACTOR SPT20 HOMOLOG"/>
    <property type="match status" value="1"/>
</dbReference>
<proteinExistence type="predicted"/>
<keyword evidence="4" id="KW-1185">Reference proteome</keyword>
<organism evidence="3 4">
    <name type="scientific">Kuraishia capsulata CBS 1993</name>
    <dbReference type="NCBI Taxonomy" id="1382522"/>
    <lineage>
        <taxon>Eukaryota</taxon>
        <taxon>Fungi</taxon>
        <taxon>Dikarya</taxon>
        <taxon>Ascomycota</taxon>
        <taxon>Saccharomycotina</taxon>
        <taxon>Pichiomycetes</taxon>
        <taxon>Pichiales</taxon>
        <taxon>Pichiaceae</taxon>
        <taxon>Kuraishia</taxon>
    </lineage>
</organism>
<dbReference type="OrthoDB" id="1932706at2759"/>
<dbReference type="InterPro" id="IPR046468">
    <property type="entry name" value="Spt20-like_SEP"/>
</dbReference>
<dbReference type="RefSeq" id="XP_022460122.1">
    <property type="nucleotide sequence ID" value="XM_022600814.1"/>
</dbReference>
<evidence type="ECO:0000259" key="2">
    <source>
        <dbReference type="Pfam" id="PF12090"/>
    </source>
</evidence>
<feature type="region of interest" description="Disordered" evidence="1">
    <location>
        <begin position="1"/>
        <end position="24"/>
    </location>
</feature>
<feature type="region of interest" description="Disordered" evidence="1">
    <location>
        <begin position="481"/>
        <end position="569"/>
    </location>
</feature>
<dbReference type="Pfam" id="PF12090">
    <property type="entry name" value="Spt20_SEP"/>
    <property type="match status" value="1"/>
</dbReference>
<dbReference type="GO" id="GO:0003712">
    <property type="term" value="F:transcription coregulator activity"/>
    <property type="evidence" value="ECO:0007669"/>
    <property type="project" value="InterPro"/>
</dbReference>
<gene>
    <name evidence="3" type="ORF">KUCA_T00004113001</name>
</gene>
<evidence type="ECO:0000313" key="4">
    <source>
        <dbReference type="Proteomes" id="UP000019384"/>
    </source>
</evidence>
<name>W6MSE7_9ASCO</name>
<dbReference type="GO" id="GO:0000124">
    <property type="term" value="C:SAGA complex"/>
    <property type="evidence" value="ECO:0007669"/>
    <property type="project" value="InterPro"/>
</dbReference>
<reference evidence="3" key="2">
    <citation type="submission" date="2014-02" db="EMBL/GenBank/DDBJ databases">
        <title>Complete DNA sequence of /Kuraishia capsulata/ illustrates novel genomic features among budding yeasts (/Saccharomycotina/).</title>
        <authorList>
            <person name="Morales L."/>
            <person name="Noel B."/>
            <person name="Porcel B."/>
            <person name="Marcet-Houben M."/>
            <person name="Hullo M-F."/>
            <person name="Sacerdot C."/>
            <person name="Tekaia F."/>
            <person name="Leh-Louis V."/>
            <person name="Despons L."/>
            <person name="Khanna V."/>
            <person name="Aury J-M."/>
            <person name="Barbe V."/>
            <person name="Couloux A."/>
            <person name="Labadie K."/>
            <person name="Pelletier E."/>
            <person name="Souciet J-L."/>
            <person name="Boekhout T."/>
            <person name="Gabaldon T."/>
            <person name="Wincker P."/>
            <person name="Dujon B."/>
        </authorList>
    </citation>
    <scope>NUCLEOTIDE SEQUENCE</scope>
    <source>
        <strain evidence="3">CBS 1993</strain>
    </source>
</reference>
<evidence type="ECO:0000313" key="3">
    <source>
        <dbReference type="EMBL" id="CDK28132.1"/>
    </source>
</evidence>
<feature type="region of interest" description="Disordered" evidence="1">
    <location>
        <begin position="204"/>
        <end position="244"/>
    </location>
</feature>
<dbReference type="HOGENOM" id="CLU_466225_0_0_1"/>
<dbReference type="InterPro" id="IPR021950">
    <property type="entry name" value="Spt20"/>
</dbReference>
<dbReference type="EMBL" id="HG793129">
    <property type="protein sequence ID" value="CDK28132.1"/>
    <property type="molecule type" value="Genomic_DNA"/>
</dbReference>
<dbReference type="GeneID" id="34521510"/>
<accession>W6MSE7</accession>
<feature type="compositionally biased region" description="Basic residues" evidence="1">
    <location>
        <begin position="555"/>
        <end position="569"/>
    </location>
</feature>
<dbReference type="Proteomes" id="UP000019384">
    <property type="component" value="Unassembled WGS sequence"/>
</dbReference>
<feature type="compositionally biased region" description="Polar residues" evidence="1">
    <location>
        <begin position="481"/>
        <end position="495"/>
    </location>
</feature>
<feature type="domain" description="Spt20-like SEP" evidence="2">
    <location>
        <begin position="126"/>
        <end position="321"/>
    </location>
</feature>
<feature type="compositionally biased region" description="Low complexity" evidence="1">
    <location>
        <begin position="500"/>
        <end position="512"/>
    </location>
</feature>
<reference evidence="3" key="1">
    <citation type="submission" date="2013-12" db="EMBL/GenBank/DDBJ databases">
        <authorList>
            <person name="Genoscope - CEA"/>
        </authorList>
    </citation>
    <scope>NUCLEOTIDE SEQUENCE</scope>
    <source>
        <strain evidence="3">CBS 1993</strain>
    </source>
</reference>
<feature type="compositionally biased region" description="Polar residues" evidence="1">
    <location>
        <begin position="1"/>
        <end position="23"/>
    </location>
</feature>
<feature type="compositionally biased region" description="Basic residues" evidence="1">
    <location>
        <begin position="517"/>
        <end position="527"/>
    </location>
</feature>
<feature type="compositionally biased region" description="Basic and acidic residues" evidence="1">
    <location>
        <begin position="204"/>
        <end position="225"/>
    </location>
</feature>
<dbReference type="GO" id="GO:0006357">
    <property type="term" value="P:regulation of transcription by RNA polymerase II"/>
    <property type="evidence" value="ECO:0007669"/>
    <property type="project" value="TreeGrafter"/>
</dbReference>